<keyword evidence="1" id="KW-1277">Toxin-antitoxin system</keyword>
<dbReference type="Pfam" id="PF05016">
    <property type="entry name" value="ParE_toxin"/>
    <property type="match status" value="1"/>
</dbReference>
<dbReference type="InterPro" id="IPR035093">
    <property type="entry name" value="RelE/ParE_toxin_dom_sf"/>
</dbReference>
<keyword evidence="3" id="KW-1185">Reference proteome</keyword>
<comment type="caution">
    <text evidence="2">The sequence shown here is derived from an EMBL/GenBank/DDBJ whole genome shotgun (WGS) entry which is preliminary data.</text>
</comment>
<dbReference type="RefSeq" id="WP_182042840.1">
    <property type="nucleotide sequence ID" value="NZ_JACDZE010000001.1"/>
</dbReference>
<evidence type="ECO:0000256" key="1">
    <source>
        <dbReference type="ARBA" id="ARBA00022649"/>
    </source>
</evidence>
<organism evidence="2 3">
    <name type="scientific">Moheibacter lacus</name>
    <dbReference type="NCBI Taxonomy" id="2745851"/>
    <lineage>
        <taxon>Bacteria</taxon>
        <taxon>Pseudomonadati</taxon>
        <taxon>Bacteroidota</taxon>
        <taxon>Flavobacteriia</taxon>
        <taxon>Flavobacteriales</taxon>
        <taxon>Weeksellaceae</taxon>
        <taxon>Moheibacter</taxon>
    </lineage>
</organism>
<dbReference type="InterPro" id="IPR007712">
    <property type="entry name" value="RelE/ParE_toxin"/>
</dbReference>
<reference evidence="2 3" key="1">
    <citation type="submission" date="2020-07" db="EMBL/GenBank/DDBJ databases">
        <title>Moheibacter lacus sp. nov., a member of the family Flavobacteriaceae isolated from freshwater lake sediment.</title>
        <authorList>
            <person name="Liu Y."/>
        </authorList>
    </citation>
    <scope>NUCLEOTIDE SEQUENCE [LARGE SCALE GENOMIC DNA]</scope>
    <source>
        <strain evidence="2 3">BDHS18</strain>
    </source>
</reference>
<gene>
    <name evidence="2" type="ORF">HU137_05780</name>
</gene>
<accession>A0A838ZSB2</accession>
<dbReference type="SUPFAM" id="SSF143011">
    <property type="entry name" value="RelE-like"/>
    <property type="match status" value="1"/>
</dbReference>
<protein>
    <submittedName>
        <fullName evidence="2">Type II toxin-antitoxin system RelE/ParE family toxin</fullName>
    </submittedName>
</protein>
<evidence type="ECO:0000313" key="3">
    <source>
        <dbReference type="Proteomes" id="UP000552241"/>
    </source>
</evidence>
<evidence type="ECO:0000313" key="2">
    <source>
        <dbReference type="EMBL" id="MBA5629279.1"/>
    </source>
</evidence>
<sequence>MIEGNNPSYDIIWDHSAKEDLRLIFEFNKSKFSNEFAQKINIEIYEVVGNIVFLKQWQKDEILGEPYRRIVVRHYKVIYRISDNKTIRILMVFDVRQDPSKYKLE</sequence>
<dbReference type="AlphaFoldDB" id="A0A838ZSB2"/>
<proteinExistence type="predicted"/>
<dbReference type="EMBL" id="JACDZE010000001">
    <property type="protein sequence ID" value="MBA5629279.1"/>
    <property type="molecule type" value="Genomic_DNA"/>
</dbReference>
<dbReference type="Proteomes" id="UP000552241">
    <property type="component" value="Unassembled WGS sequence"/>
</dbReference>
<name>A0A838ZSB2_9FLAO</name>
<dbReference type="Gene3D" id="3.30.2310.20">
    <property type="entry name" value="RelE-like"/>
    <property type="match status" value="1"/>
</dbReference>